<reference evidence="1" key="1">
    <citation type="journal article" date="2014" name="Front. Microbiol.">
        <title>High frequency of phylogenetically diverse reductive dehalogenase-homologous genes in deep subseafloor sedimentary metagenomes.</title>
        <authorList>
            <person name="Kawai M."/>
            <person name="Futagami T."/>
            <person name="Toyoda A."/>
            <person name="Takaki Y."/>
            <person name="Nishi S."/>
            <person name="Hori S."/>
            <person name="Arai W."/>
            <person name="Tsubouchi T."/>
            <person name="Morono Y."/>
            <person name="Uchiyama I."/>
            <person name="Ito T."/>
            <person name="Fujiyama A."/>
            <person name="Inagaki F."/>
            <person name="Takami H."/>
        </authorList>
    </citation>
    <scope>NUCLEOTIDE SEQUENCE</scope>
    <source>
        <strain evidence="1">Expedition CK06-06</strain>
    </source>
</reference>
<feature type="non-terminal residue" evidence="1">
    <location>
        <position position="30"/>
    </location>
</feature>
<name>X1P5J7_9ZZZZ</name>
<accession>X1P5J7</accession>
<sequence>MDILFNPSHAIDYVNERVEERRIYDGLIFS</sequence>
<dbReference type="EMBL" id="BARV01034887">
    <property type="protein sequence ID" value="GAI51572.1"/>
    <property type="molecule type" value="Genomic_DNA"/>
</dbReference>
<protein>
    <submittedName>
        <fullName evidence="1">Uncharacterized protein</fullName>
    </submittedName>
</protein>
<proteinExistence type="predicted"/>
<gene>
    <name evidence="1" type="ORF">S06H3_54529</name>
</gene>
<dbReference type="AlphaFoldDB" id="X1P5J7"/>
<evidence type="ECO:0000313" key="1">
    <source>
        <dbReference type="EMBL" id="GAI51572.1"/>
    </source>
</evidence>
<comment type="caution">
    <text evidence="1">The sequence shown here is derived from an EMBL/GenBank/DDBJ whole genome shotgun (WGS) entry which is preliminary data.</text>
</comment>
<organism evidence="1">
    <name type="scientific">marine sediment metagenome</name>
    <dbReference type="NCBI Taxonomy" id="412755"/>
    <lineage>
        <taxon>unclassified sequences</taxon>
        <taxon>metagenomes</taxon>
        <taxon>ecological metagenomes</taxon>
    </lineage>
</organism>